<feature type="transmembrane region" description="Helical" evidence="7">
    <location>
        <begin position="379"/>
        <end position="401"/>
    </location>
</feature>
<dbReference type="NCBIfam" id="NF007790">
    <property type="entry name" value="PRK10484.1"/>
    <property type="match status" value="1"/>
</dbReference>
<dbReference type="GO" id="GO:0005886">
    <property type="term" value="C:plasma membrane"/>
    <property type="evidence" value="ECO:0007669"/>
    <property type="project" value="TreeGrafter"/>
</dbReference>
<evidence type="ECO:0000256" key="3">
    <source>
        <dbReference type="ARBA" id="ARBA00022692"/>
    </source>
</evidence>
<organism evidence="8 9">
    <name type="scientific">Virgibacillus chiguensis</name>
    <dbReference type="NCBI Taxonomy" id="411959"/>
    <lineage>
        <taxon>Bacteria</taxon>
        <taxon>Bacillati</taxon>
        <taxon>Bacillota</taxon>
        <taxon>Bacilli</taxon>
        <taxon>Bacillales</taxon>
        <taxon>Bacillaceae</taxon>
        <taxon>Virgibacillus</taxon>
    </lineage>
</organism>
<feature type="transmembrane region" description="Helical" evidence="7">
    <location>
        <begin position="282"/>
        <end position="305"/>
    </location>
</feature>
<protein>
    <submittedName>
        <fullName evidence="8">Solute:Na+ symporter, SSS family</fullName>
    </submittedName>
</protein>
<feature type="transmembrane region" description="Helical" evidence="7">
    <location>
        <begin position="413"/>
        <end position="430"/>
    </location>
</feature>
<dbReference type="AlphaFoldDB" id="A0A1M5TTD9"/>
<gene>
    <name evidence="8" type="ORF">SAMN05421807_108132</name>
</gene>
<evidence type="ECO:0000313" key="9">
    <source>
        <dbReference type="Proteomes" id="UP000184079"/>
    </source>
</evidence>
<name>A0A1M5TTD9_9BACI</name>
<keyword evidence="9" id="KW-1185">Reference proteome</keyword>
<comment type="similarity">
    <text evidence="2 6">Belongs to the sodium:solute symporter (SSF) (TC 2.A.21) family.</text>
</comment>
<dbReference type="InterPro" id="IPR001734">
    <property type="entry name" value="Na/solute_symporter"/>
</dbReference>
<reference evidence="9" key="1">
    <citation type="submission" date="2016-11" db="EMBL/GenBank/DDBJ databases">
        <authorList>
            <person name="Varghese N."/>
            <person name="Submissions S."/>
        </authorList>
    </citation>
    <scope>NUCLEOTIDE SEQUENCE [LARGE SCALE GENOMIC DNA]</scope>
    <source>
        <strain evidence="9">CGMCC 1.6496</strain>
    </source>
</reference>
<feature type="transmembrane region" description="Helical" evidence="7">
    <location>
        <begin position="508"/>
        <end position="529"/>
    </location>
</feature>
<dbReference type="Pfam" id="PF00474">
    <property type="entry name" value="SSF"/>
    <property type="match status" value="1"/>
</dbReference>
<dbReference type="CDD" id="cd10328">
    <property type="entry name" value="SLC5sbd_YidK"/>
    <property type="match status" value="1"/>
</dbReference>
<feature type="transmembrane region" description="Helical" evidence="7">
    <location>
        <begin position="330"/>
        <end position="358"/>
    </location>
</feature>
<feature type="transmembrane region" description="Helical" evidence="7">
    <location>
        <begin position="34"/>
        <end position="56"/>
    </location>
</feature>
<keyword evidence="5 7" id="KW-0472">Membrane</keyword>
<proteinExistence type="inferred from homology"/>
<evidence type="ECO:0000256" key="7">
    <source>
        <dbReference type="SAM" id="Phobius"/>
    </source>
</evidence>
<feature type="transmembrane region" description="Helical" evidence="7">
    <location>
        <begin position="160"/>
        <end position="180"/>
    </location>
</feature>
<keyword evidence="3 7" id="KW-0812">Transmembrane</keyword>
<dbReference type="GO" id="GO:0005412">
    <property type="term" value="F:D-glucose:sodium symporter activity"/>
    <property type="evidence" value="ECO:0007669"/>
    <property type="project" value="TreeGrafter"/>
</dbReference>
<dbReference type="PROSITE" id="PS50283">
    <property type="entry name" value="NA_SOLUT_SYMP_3"/>
    <property type="match status" value="1"/>
</dbReference>
<dbReference type="RefSeq" id="WP_073008835.1">
    <property type="nucleotide sequence ID" value="NZ_FQXD01000008.1"/>
</dbReference>
<evidence type="ECO:0000256" key="1">
    <source>
        <dbReference type="ARBA" id="ARBA00004141"/>
    </source>
</evidence>
<dbReference type="PANTHER" id="PTHR11819:SF195">
    <property type="entry name" value="SODIUM_GLUCOSE COTRANSPORTER 4"/>
    <property type="match status" value="1"/>
</dbReference>
<feature type="transmembrane region" description="Helical" evidence="7">
    <location>
        <begin position="6"/>
        <end position="22"/>
    </location>
</feature>
<keyword evidence="4 7" id="KW-1133">Transmembrane helix</keyword>
<accession>A0A1M5TTD9</accession>
<feature type="transmembrane region" description="Helical" evidence="7">
    <location>
        <begin position="119"/>
        <end position="140"/>
    </location>
</feature>
<dbReference type="Proteomes" id="UP000184079">
    <property type="component" value="Unassembled WGS sequence"/>
</dbReference>
<evidence type="ECO:0000256" key="4">
    <source>
        <dbReference type="ARBA" id="ARBA00022989"/>
    </source>
</evidence>
<sequence length="531" mass="58405">MNAFALVTFVVIIALVWLYAWRKSRNIDISTAEGFFMGGHSLTGLSIAGTIIMTNLSTEQLVGQNGQSYAAGMEVMAWEVTSAIAIVLLALVFLPRYMKYGVNTISDFIEIRYDTFTKRLISILFMFTYLTSFLPVVLYSGALVFNKLFNIDEILGVDPLIAVAICAAFIGAVGVLYLLMGGLSLSAFSDTIYGFGLLTGGILILILGIVTLGNGSAMDGVHFIRENTAEKLNAWGAIDSDYVPWPTLMLGMLFNNLYFWCCNQMIVQKALGGKNLKEGQKGALYVAFFKVFGALFLVLPGIVAFNMFDGGIANQDDAYPSLVSAVLPEWAYGIFAAVIFGAILSSFVGSLNSTATLFSLDFYKPIFNKDATDRQVARMGKIVTVIVGFISIIIAPLIAFAPTGLYNVIQEFNGLYSLPLLVIILFGFWNKRVTAQGAKITFSFHLVVYIAAQGLLAEINYLYIFSVLFILDCFVLWMSTRINPLKEPFQFQANLNKVDMTPWKHVKWVSAIALLLVVIMYTVFSPVVLAN</sequence>
<dbReference type="Gene3D" id="1.20.1730.10">
    <property type="entry name" value="Sodium/glucose cotransporter"/>
    <property type="match status" value="1"/>
</dbReference>
<feature type="transmembrane region" description="Helical" evidence="7">
    <location>
        <begin position="437"/>
        <end position="455"/>
    </location>
</feature>
<dbReference type="EMBL" id="FQXD01000008">
    <property type="protein sequence ID" value="SHH53951.1"/>
    <property type="molecule type" value="Genomic_DNA"/>
</dbReference>
<evidence type="ECO:0000256" key="5">
    <source>
        <dbReference type="ARBA" id="ARBA00023136"/>
    </source>
</evidence>
<comment type="subcellular location">
    <subcellularLocation>
        <location evidence="1">Membrane</location>
        <topology evidence="1">Multi-pass membrane protein</topology>
    </subcellularLocation>
</comment>
<feature type="transmembrane region" description="Helical" evidence="7">
    <location>
        <begin position="192"/>
        <end position="213"/>
    </location>
</feature>
<dbReference type="NCBIfam" id="TIGR00813">
    <property type="entry name" value="sss"/>
    <property type="match status" value="1"/>
</dbReference>
<dbReference type="InterPro" id="IPR038377">
    <property type="entry name" value="Na/Glc_symporter_sf"/>
</dbReference>
<feature type="transmembrane region" description="Helical" evidence="7">
    <location>
        <begin position="76"/>
        <end position="98"/>
    </location>
</feature>
<dbReference type="PANTHER" id="PTHR11819">
    <property type="entry name" value="SOLUTE CARRIER FAMILY 5"/>
    <property type="match status" value="1"/>
</dbReference>
<evidence type="ECO:0000313" key="8">
    <source>
        <dbReference type="EMBL" id="SHH53951.1"/>
    </source>
</evidence>
<evidence type="ECO:0000256" key="2">
    <source>
        <dbReference type="ARBA" id="ARBA00006434"/>
    </source>
</evidence>
<dbReference type="OrthoDB" id="9814523at2"/>
<feature type="transmembrane region" description="Helical" evidence="7">
    <location>
        <begin position="242"/>
        <end position="261"/>
    </location>
</feature>
<evidence type="ECO:0000256" key="6">
    <source>
        <dbReference type="RuleBase" id="RU362091"/>
    </source>
</evidence>